<feature type="domain" description="Reverse transcriptase" evidence="1">
    <location>
        <begin position="14"/>
        <end position="122"/>
    </location>
</feature>
<evidence type="ECO:0000313" key="2">
    <source>
        <dbReference type="EMBL" id="KIH64468.1"/>
    </source>
</evidence>
<organism evidence="2 3">
    <name type="scientific">Ancylostoma duodenale</name>
    <dbReference type="NCBI Taxonomy" id="51022"/>
    <lineage>
        <taxon>Eukaryota</taxon>
        <taxon>Metazoa</taxon>
        <taxon>Ecdysozoa</taxon>
        <taxon>Nematoda</taxon>
        <taxon>Chromadorea</taxon>
        <taxon>Rhabditida</taxon>
        <taxon>Rhabditina</taxon>
        <taxon>Rhabditomorpha</taxon>
        <taxon>Strongyloidea</taxon>
        <taxon>Ancylostomatidae</taxon>
        <taxon>Ancylostomatinae</taxon>
        <taxon>Ancylostoma</taxon>
    </lineage>
</organism>
<dbReference type="PANTHER" id="PTHR33050">
    <property type="entry name" value="REVERSE TRANSCRIPTASE DOMAIN-CONTAINING PROTEIN"/>
    <property type="match status" value="1"/>
</dbReference>
<dbReference type="Gene3D" id="3.10.10.10">
    <property type="entry name" value="HIV Type 1 Reverse Transcriptase, subunit A, domain 1"/>
    <property type="match status" value="1"/>
</dbReference>
<dbReference type="InterPro" id="IPR000477">
    <property type="entry name" value="RT_dom"/>
</dbReference>
<dbReference type="InterPro" id="IPR043128">
    <property type="entry name" value="Rev_trsase/Diguanyl_cyclase"/>
</dbReference>
<reference evidence="2 3" key="1">
    <citation type="submission" date="2013-12" db="EMBL/GenBank/DDBJ databases">
        <title>Draft genome of the parsitic nematode Ancylostoma duodenale.</title>
        <authorList>
            <person name="Mitreva M."/>
        </authorList>
    </citation>
    <scope>NUCLEOTIDE SEQUENCE [LARGE SCALE GENOMIC DNA]</scope>
    <source>
        <strain evidence="2 3">Zhejiang</strain>
    </source>
</reference>
<evidence type="ECO:0000259" key="1">
    <source>
        <dbReference type="Pfam" id="PF00078"/>
    </source>
</evidence>
<dbReference type="InterPro" id="IPR043502">
    <property type="entry name" value="DNA/RNA_pol_sf"/>
</dbReference>
<evidence type="ECO:0000313" key="3">
    <source>
        <dbReference type="Proteomes" id="UP000054047"/>
    </source>
</evidence>
<dbReference type="CDD" id="cd03714">
    <property type="entry name" value="RT_DIRS1"/>
    <property type="match status" value="1"/>
</dbReference>
<proteinExistence type="predicted"/>
<dbReference type="Pfam" id="PF00078">
    <property type="entry name" value="RVT_1"/>
    <property type="match status" value="1"/>
</dbReference>
<sequence length="128" mass="14560">MPTVRDILPQGGFMNKFDLKSGYHHLLIRPSFQKSLGFSWLGCSYVFRGLLFGLSPAPFTFTKLFRPLLAHWRKQGMGIAVYLDHGLIWGNSARECEDNSAIVRRDLRLAGFTVAEEKSSWLPCQKIV</sequence>
<dbReference type="InterPro" id="IPR052055">
    <property type="entry name" value="Hepadnavirus_pol/RT"/>
</dbReference>
<dbReference type="OrthoDB" id="10068174at2759"/>
<dbReference type="Proteomes" id="UP000054047">
    <property type="component" value="Unassembled WGS sequence"/>
</dbReference>
<dbReference type="EMBL" id="KN728050">
    <property type="protein sequence ID" value="KIH64468.1"/>
    <property type="molecule type" value="Genomic_DNA"/>
</dbReference>
<dbReference type="AlphaFoldDB" id="A0A0C2D4Q1"/>
<protein>
    <recommendedName>
        <fullName evidence="1">Reverse transcriptase domain-containing protein</fullName>
    </recommendedName>
</protein>
<gene>
    <name evidence="2" type="ORF">ANCDUO_05222</name>
</gene>
<keyword evidence="3" id="KW-1185">Reference proteome</keyword>
<accession>A0A0C2D4Q1</accession>
<dbReference type="PANTHER" id="PTHR33050:SF7">
    <property type="entry name" value="RIBONUCLEASE H"/>
    <property type="match status" value="1"/>
</dbReference>
<dbReference type="SUPFAM" id="SSF56672">
    <property type="entry name" value="DNA/RNA polymerases"/>
    <property type="match status" value="1"/>
</dbReference>
<dbReference type="Gene3D" id="3.30.70.270">
    <property type="match status" value="1"/>
</dbReference>
<name>A0A0C2D4Q1_9BILA</name>